<gene>
    <name evidence="4" type="ORF">Agub_g5660</name>
</gene>
<evidence type="ECO:0000313" key="4">
    <source>
        <dbReference type="EMBL" id="GFR44449.1"/>
    </source>
</evidence>
<feature type="region of interest" description="Disordered" evidence="2">
    <location>
        <begin position="204"/>
        <end position="229"/>
    </location>
</feature>
<feature type="region of interest" description="Disordered" evidence="2">
    <location>
        <begin position="679"/>
        <end position="749"/>
    </location>
</feature>
<feature type="transmembrane region" description="Helical" evidence="3">
    <location>
        <begin position="1087"/>
        <end position="1110"/>
    </location>
</feature>
<feature type="transmembrane region" description="Helical" evidence="3">
    <location>
        <begin position="1057"/>
        <end position="1081"/>
    </location>
</feature>
<dbReference type="GO" id="GO:0016567">
    <property type="term" value="P:protein ubiquitination"/>
    <property type="evidence" value="ECO:0007669"/>
    <property type="project" value="TreeGrafter"/>
</dbReference>
<feature type="compositionally biased region" description="Polar residues" evidence="2">
    <location>
        <begin position="537"/>
        <end position="551"/>
    </location>
</feature>
<feature type="compositionally biased region" description="Pro residues" evidence="2">
    <location>
        <begin position="569"/>
        <end position="592"/>
    </location>
</feature>
<feature type="region of interest" description="Disordered" evidence="2">
    <location>
        <begin position="429"/>
        <end position="638"/>
    </location>
</feature>
<dbReference type="PANTHER" id="PTHR14255">
    <property type="entry name" value="CEREBLON"/>
    <property type="match status" value="1"/>
</dbReference>
<accession>A0AAD3HKA3</accession>
<dbReference type="GO" id="GO:0031464">
    <property type="term" value="C:Cul4A-RING E3 ubiquitin ligase complex"/>
    <property type="evidence" value="ECO:0007669"/>
    <property type="project" value="TreeGrafter"/>
</dbReference>
<feature type="region of interest" description="Disordered" evidence="2">
    <location>
        <begin position="809"/>
        <end position="884"/>
    </location>
</feature>
<evidence type="ECO:0000256" key="1">
    <source>
        <dbReference type="ARBA" id="ARBA00009142"/>
    </source>
</evidence>
<organism evidence="4 5">
    <name type="scientific">Astrephomene gubernaculifera</name>
    <dbReference type="NCBI Taxonomy" id="47775"/>
    <lineage>
        <taxon>Eukaryota</taxon>
        <taxon>Viridiplantae</taxon>
        <taxon>Chlorophyta</taxon>
        <taxon>core chlorophytes</taxon>
        <taxon>Chlorophyceae</taxon>
        <taxon>CS clade</taxon>
        <taxon>Chlamydomonadales</taxon>
        <taxon>Astrephomenaceae</taxon>
        <taxon>Astrephomene</taxon>
    </lineage>
</organism>
<feature type="compositionally biased region" description="Low complexity" evidence="2">
    <location>
        <begin position="1020"/>
        <end position="1029"/>
    </location>
</feature>
<feature type="transmembrane region" description="Helical" evidence="3">
    <location>
        <begin position="20"/>
        <end position="46"/>
    </location>
</feature>
<proteinExistence type="inferred from homology"/>
<keyword evidence="3" id="KW-1133">Transmembrane helix</keyword>
<dbReference type="Proteomes" id="UP001054857">
    <property type="component" value="Unassembled WGS sequence"/>
</dbReference>
<feature type="transmembrane region" description="Helical" evidence="3">
    <location>
        <begin position="915"/>
        <end position="932"/>
    </location>
</feature>
<reference evidence="4 5" key="1">
    <citation type="journal article" date="2021" name="Sci. Rep.">
        <title>Genome sequencing of the multicellular alga Astrephomene provides insights into convergent evolution of germ-soma differentiation.</title>
        <authorList>
            <person name="Yamashita S."/>
            <person name="Yamamoto K."/>
            <person name="Matsuzaki R."/>
            <person name="Suzuki S."/>
            <person name="Yamaguchi H."/>
            <person name="Hirooka S."/>
            <person name="Minakuchi Y."/>
            <person name="Miyagishima S."/>
            <person name="Kawachi M."/>
            <person name="Toyoda A."/>
            <person name="Nozaki H."/>
        </authorList>
    </citation>
    <scope>NUCLEOTIDE SEQUENCE [LARGE SCALE GENOMIC DNA]</scope>
    <source>
        <strain evidence="4 5">NIES-4017</strain>
    </source>
</reference>
<feature type="transmembrane region" description="Helical" evidence="3">
    <location>
        <begin position="1117"/>
        <end position="1136"/>
    </location>
</feature>
<evidence type="ECO:0000256" key="2">
    <source>
        <dbReference type="SAM" id="MobiDB-lite"/>
    </source>
</evidence>
<feature type="compositionally biased region" description="Basic and acidic residues" evidence="2">
    <location>
        <begin position="843"/>
        <end position="854"/>
    </location>
</feature>
<evidence type="ECO:0000313" key="5">
    <source>
        <dbReference type="Proteomes" id="UP001054857"/>
    </source>
</evidence>
<feature type="non-terminal residue" evidence="4">
    <location>
        <position position="1"/>
    </location>
</feature>
<keyword evidence="3" id="KW-0812">Transmembrane</keyword>
<feature type="region of interest" description="Disordered" evidence="2">
    <location>
        <begin position="371"/>
        <end position="411"/>
    </location>
</feature>
<sequence length="1168" mass="116462">MAGGQLDADSPFHADFRTILALIIAVLVGAVATAAGVGGGAIYIPLFNALVGFALKPSTALSQACITAGSLAALVANLPRQHPAAPGMPLVDFGLMVMLTPVLLVGVGMGVLLNVMLPSWLLTMLLLFLLLLLTAQAAGKGLALWRIESQRKSEAAAAEAAAEAITLAASGPLDTEAGLLEGAGGSAGSDGALGSGDGGGGGREGVGLLFGGDRHRDSAHPAHHLTSPRWRRIPGVAAASARISGGGVSGESREATLPLQDLSSQRPRLGLRPEEAVSLGSLEGLYGTTGMAPYGSAGDHGTTPQAAAAATPRQWFRDEASWECMEGLPPPAAAVVTAEAAPAATSPAAAGRRVPRGTTVSLPIAVPGGGGGDYLPTAPSAPTASAAAPQHQQQQLPASPPRPPPSMSHMSSWRAFNELGVIDFQSTAAEDEEEQALQLHSPTSRRHSRTLSPFAAGSPTTASRTTTGFWQGWNQQRLSTSAGLAATGDRPMGRRPSYDGAAGVGPGGAAAGAPGDSWIERRSKWRRRFPPTALPHRTTTAPVDGSSTASAQGRPPLPSRRWTAVLAPPSAPPAPPPSSSLAEPPPPQPPLPRAAARRLSFVRPGTPNPDDPDLERPLLGSQDGHAGHDESGAVPDPLAQYGIGADVVVVGGGGGGGAGALAAAGSGGTGLASGMVSGGAEETYLPPPPLTTLLEEGDEADAARTSAAVRRGSSYHAPPPLPQPTTTRPSPFQASASAAVPPSPKASSLTQAIAADKFKAAAAAAAAAAEAAAAMQAGSGEAPAGPDGATQLGGGGGAAGGGGLYGTLGGGDDKIPSSEASAILTPRRCSRPPPLLTPTPPPRDTDTPPTEPREAAVPQSPSPSPAPHTTLDIGPQPYGYGVGGAAAPGTDGAASGLRAWAHRTAVSFRRIPRRYAAALLASWALYLMLQILRGSHPRCSTAWWALFVVQIAAMLGISVVAVALAAAEQRAKGAANGGGNDDGVVDKAPVAEDDTTIPISNAQCLGRKSATDANGSASNGDAPSAPPAAVGSAADEVVEAAALLVLRAPLATMSTTFLAGIVGGLLGLGGGMVMGPLMLHLGVHPQVTAATSGAMVLFSSSSALTQFALLHRLNAPYAGFFGGASLVAGLAGTHAVARAVRHSGRPSLVVLALAGVMAAGALSVGSFG</sequence>
<comment type="similarity">
    <text evidence="1">Belongs to the 4-toluene sulfonate uptake permease (TSUP) (TC 2.A.102) family.</text>
</comment>
<keyword evidence="3" id="KW-0472">Membrane</keyword>
<feature type="transmembrane region" description="Helical" evidence="3">
    <location>
        <begin position="119"/>
        <end position="143"/>
    </location>
</feature>
<feature type="compositionally biased region" description="Low complexity" evidence="2">
    <location>
        <begin position="724"/>
        <end position="749"/>
    </location>
</feature>
<feature type="transmembrane region" description="Helical" evidence="3">
    <location>
        <begin position="1148"/>
        <end position="1167"/>
    </location>
</feature>
<feature type="transmembrane region" description="Helical" evidence="3">
    <location>
        <begin position="90"/>
        <end position="113"/>
    </location>
</feature>
<feature type="compositionally biased region" description="Low complexity" evidence="2">
    <location>
        <begin position="375"/>
        <end position="397"/>
    </location>
</feature>
<feature type="compositionally biased region" description="Pro residues" evidence="2">
    <location>
        <begin position="831"/>
        <end position="842"/>
    </location>
</feature>
<feature type="transmembrane region" description="Helical" evidence="3">
    <location>
        <begin position="944"/>
        <end position="967"/>
    </location>
</feature>
<dbReference type="AlphaFoldDB" id="A0AAD3HKA3"/>
<feature type="compositionally biased region" description="Polar residues" evidence="2">
    <location>
        <begin position="458"/>
        <end position="482"/>
    </location>
</feature>
<protein>
    <submittedName>
        <fullName evidence="4">Uncharacterized protein</fullName>
    </submittedName>
</protein>
<comment type="caution">
    <text evidence="4">The sequence shown here is derived from an EMBL/GenBank/DDBJ whole genome shotgun (WGS) entry which is preliminary data.</text>
</comment>
<dbReference type="EMBL" id="BMAR01000007">
    <property type="protein sequence ID" value="GFR44449.1"/>
    <property type="molecule type" value="Genomic_DNA"/>
</dbReference>
<dbReference type="PANTHER" id="PTHR14255:SF3">
    <property type="entry name" value="SULFITE EXPORTER TAUE_SAFE FAMILY PROTEIN 5-RELATED"/>
    <property type="match status" value="1"/>
</dbReference>
<evidence type="ECO:0000256" key="3">
    <source>
        <dbReference type="SAM" id="Phobius"/>
    </source>
</evidence>
<keyword evidence="5" id="KW-1185">Reference proteome</keyword>
<name>A0AAD3HKA3_9CHLO</name>
<feature type="region of interest" description="Disordered" evidence="2">
    <location>
        <begin position="1010"/>
        <end position="1029"/>
    </location>
</feature>